<keyword evidence="4" id="KW-0804">Transcription</keyword>
<evidence type="ECO:0000313" key="8">
    <source>
        <dbReference type="EMBL" id="KAL2477984.1"/>
    </source>
</evidence>
<keyword evidence="5" id="KW-0539">Nucleus</keyword>
<evidence type="ECO:0000256" key="6">
    <source>
        <dbReference type="SAM" id="MobiDB-lite"/>
    </source>
</evidence>
<feature type="domain" description="BHLH" evidence="7">
    <location>
        <begin position="277"/>
        <end position="326"/>
    </location>
</feature>
<evidence type="ECO:0000259" key="7">
    <source>
        <dbReference type="PROSITE" id="PS50888"/>
    </source>
</evidence>
<evidence type="ECO:0000313" key="9">
    <source>
        <dbReference type="Proteomes" id="UP001604277"/>
    </source>
</evidence>
<name>A0ABD1QSP2_9LAMI</name>
<feature type="region of interest" description="Disordered" evidence="6">
    <location>
        <begin position="176"/>
        <end position="204"/>
    </location>
</feature>
<evidence type="ECO:0000256" key="2">
    <source>
        <dbReference type="ARBA" id="ARBA00023015"/>
    </source>
</evidence>
<protein>
    <submittedName>
        <fullName evidence="8">Transcription factor UNE10</fullName>
    </submittedName>
</protein>
<dbReference type="InterPro" id="IPR031066">
    <property type="entry name" value="bHLH_ALC-like_plant"/>
</dbReference>
<sequence>MNQCVPSWVLDENPNTHRLTLPSPSNSNSLTSRVPSLDYEVAELTWENGQLAMHGLCPPRLPNKTITNSSPTKYTWDKPRAGGTLESIVNQATRLPDRKSTGDGGGINGDHHHHHCSLVEHSVSASVTDFLVPCTNISRNDNHKPLATQVMESVPGIGTCVVGSCSGAATLDGRMARGGTNNSDNWPSSSRLEPSLSGSATCGRESRQVTLDTCDKELGAWFTSTASLGSPENTSSAKDCTKTAEDHDSVCHSILRGDEEGKKKGHGKSSVSTKRSRTAATHNQSERKRRDKINQRMKTLQKLVPNSSKTDKASMLDEVIEYIKQLQAQVQMMSRMNMSPMMLPLAMQQQLQMSLMSPMGMVGMGMGFMDVNTIGRAGMPPFLPPPPAAFMPVPSWDNPGDCLPPTSVMTADPLSAFLTCQSQPMTMDAYGRMAALYQHFQQQNASGSQK</sequence>
<feature type="compositionally biased region" description="Basic and acidic residues" evidence="6">
    <location>
        <begin position="284"/>
        <end position="294"/>
    </location>
</feature>
<dbReference type="GO" id="GO:0003677">
    <property type="term" value="F:DNA binding"/>
    <property type="evidence" value="ECO:0007669"/>
    <property type="project" value="UniProtKB-KW"/>
</dbReference>
<gene>
    <name evidence="8" type="ORF">Fot_46998</name>
</gene>
<accession>A0ABD1QSP2</accession>
<dbReference type="InterPro" id="IPR011598">
    <property type="entry name" value="bHLH_dom"/>
</dbReference>
<dbReference type="SUPFAM" id="SSF47459">
    <property type="entry name" value="HLH, helix-loop-helix DNA-binding domain"/>
    <property type="match status" value="1"/>
</dbReference>
<comment type="subcellular location">
    <subcellularLocation>
        <location evidence="1">Nucleus</location>
    </subcellularLocation>
</comment>
<organism evidence="8 9">
    <name type="scientific">Forsythia ovata</name>
    <dbReference type="NCBI Taxonomy" id="205694"/>
    <lineage>
        <taxon>Eukaryota</taxon>
        <taxon>Viridiplantae</taxon>
        <taxon>Streptophyta</taxon>
        <taxon>Embryophyta</taxon>
        <taxon>Tracheophyta</taxon>
        <taxon>Spermatophyta</taxon>
        <taxon>Magnoliopsida</taxon>
        <taxon>eudicotyledons</taxon>
        <taxon>Gunneridae</taxon>
        <taxon>Pentapetalae</taxon>
        <taxon>asterids</taxon>
        <taxon>lamiids</taxon>
        <taxon>Lamiales</taxon>
        <taxon>Oleaceae</taxon>
        <taxon>Forsythieae</taxon>
        <taxon>Forsythia</taxon>
    </lineage>
</organism>
<feature type="region of interest" description="Disordered" evidence="6">
    <location>
        <begin position="254"/>
        <end position="294"/>
    </location>
</feature>
<evidence type="ECO:0000256" key="5">
    <source>
        <dbReference type="ARBA" id="ARBA00023242"/>
    </source>
</evidence>
<dbReference type="GO" id="GO:0005634">
    <property type="term" value="C:nucleus"/>
    <property type="evidence" value="ECO:0007669"/>
    <property type="project" value="UniProtKB-SubCell"/>
</dbReference>
<dbReference type="SMART" id="SM00353">
    <property type="entry name" value="HLH"/>
    <property type="match status" value="1"/>
</dbReference>
<dbReference type="Pfam" id="PF00010">
    <property type="entry name" value="HLH"/>
    <property type="match status" value="1"/>
</dbReference>
<evidence type="ECO:0000256" key="3">
    <source>
        <dbReference type="ARBA" id="ARBA00023125"/>
    </source>
</evidence>
<dbReference type="PANTHER" id="PTHR45855:SF23">
    <property type="entry name" value="TRANSCRIPTION FACTOR MEE8-RELATED"/>
    <property type="match status" value="1"/>
</dbReference>
<dbReference type="PANTHER" id="PTHR45855">
    <property type="entry name" value="TRANSCRIPTION FACTOR PIF1-RELATED"/>
    <property type="match status" value="1"/>
</dbReference>
<dbReference type="FunFam" id="4.10.280.10:FF:000059">
    <property type="entry name" value="transcription factor UNE10 isoform X1"/>
    <property type="match status" value="1"/>
</dbReference>
<dbReference type="EMBL" id="JBFOLJ010000014">
    <property type="protein sequence ID" value="KAL2477984.1"/>
    <property type="molecule type" value="Genomic_DNA"/>
</dbReference>
<reference evidence="9" key="1">
    <citation type="submission" date="2024-07" db="EMBL/GenBank/DDBJ databases">
        <title>Two chromosome-level genome assemblies of Korean endemic species Abeliophyllum distichum and Forsythia ovata (Oleaceae).</title>
        <authorList>
            <person name="Jang H."/>
        </authorList>
    </citation>
    <scope>NUCLEOTIDE SEQUENCE [LARGE SCALE GENOMIC DNA]</scope>
</reference>
<dbReference type="Proteomes" id="UP001604277">
    <property type="component" value="Unassembled WGS sequence"/>
</dbReference>
<dbReference type="InterPro" id="IPR047265">
    <property type="entry name" value="PIF1-like_bHLH"/>
</dbReference>
<dbReference type="InterPro" id="IPR036638">
    <property type="entry name" value="HLH_DNA-bd_sf"/>
</dbReference>
<dbReference type="AlphaFoldDB" id="A0ABD1QSP2"/>
<dbReference type="PROSITE" id="PS50888">
    <property type="entry name" value="BHLH"/>
    <property type="match status" value="1"/>
</dbReference>
<feature type="compositionally biased region" description="Low complexity" evidence="6">
    <location>
        <begin position="187"/>
        <end position="199"/>
    </location>
</feature>
<keyword evidence="3" id="KW-0238">DNA-binding</keyword>
<proteinExistence type="predicted"/>
<keyword evidence="9" id="KW-1185">Reference proteome</keyword>
<dbReference type="Gene3D" id="4.10.280.10">
    <property type="entry name" value="Helix-loop-helix DNA-binding domain"/>
    <property type="match status" value="1"/>
</dbReference>
<comment type="caution">
    <text evidence="8">The sequence shown here is derived from an EMBL/GenBank/DDBJ whole genome shotgun (WGS) entry which is preliminary data.</text>
</comment>
<dbReference type="CDD" id="cd11445">
    <property type="entry name" value="bHLH_AtPIF_like"/>
    <property type="match status" value="1"/>
</dbReference>
<evidence type="ECO:0000256" key="4">
    <source>
        <dbReference type="ARBA" id="ARBA00023163"/>
    </source>
</evidence>
<keyword evidence="2" id="KW-0805">Transcription regulation</keyword>
<evidence type="ECO:0000256" key="1">
    <source>
        <dbReference type="ARBA" id="ARBA00004123"/>
    </source>
</evidence>